<dbReference type="PROSITE" id="PS51892">
    <property type="entry name" value="SUBTILASE"/>
    <property type="match status" value="1"/>
</dbReference>
<keyword evidence="14" id="KW-1185">Reference proteome</keyword>
<evidence type="ECO:0000256" key="8">
    <source>
        <dbReference type="RuleBase" id="RU003355"/>
    </source>
</evidence>
<dbReference type="InterPro" id="IPR023827">
    <property type="entry name" value="Peptidase_S8_Asp-AS"/>
</dbReference>
<dbReference type="EMBL" id="ACIL03000013">
    <property type="protein sequence ID" value="ESL02704.1"/>
    <property type="molecule type" value="Genomic_DNA"/>
</dbReference>
<dbReference type="InterPro" id="IPR036852">
    <property type="entry name" value="Peptidase_S8/S53_dom_sf"/>
</dbReference>
<dbReference type="OrthoDB" id="9762689at2"/>
<feature type="domain" description="Peptidase S8/S53" evidence="10">
    <location>
        <begin position="184"/>
        <end position="654"/>
    </location>
</feature>
<dbReference type="Pfam" id="PF05922">
    <property type="entry name" value="Inhibitor_I9"/>
    <property type="match status" value="1"/>
</dbReference>
<evidence type="ECO:0000256" key="4">
    <source>
        <dbReference type="ARBA" id="ARBA00022801"/>
    </source>
</evidence>
<feature type="active site" description="Charge relay system" evidence="6 7">
    <location>
        <position position="193"/>
    </location>
</feature>
<keyword evidence="3" id="KW-0732">Signal</keyword>
<sequence length="1654" mass="183147">MTKKDKKRLLSLIMAVTLCISGINYREDAKAANTALPENNISENKAKTKNEASDLAKEEDKKVRVIVQLEKDSIIDEANERNVDYSALSDGFIEEKKRELKSEQDEVVSKIEKSKIDADTSDIRNYDTVLNGIALSVKAKDIDKLEDIKGVKSVYVSEEFERPLLSSSSEMTGSGYANDSGYKGEGTVVAVIDSGIDYNHKAFRLDNEARAKLSETDVNRLIAEKGLDGRYYTSKIPYGYNYYDFNTNLYDSYGVMHGMHVSGIVGANDNEKDIYGVAPNAQILALKVFSDDLQYPTTFTDIWLKALDDAVSLGADAVNMSLGSSAGFSVEGEKYPETEMFEKARKAGIVVAVAAGNDGTITDGNTYGVKPLEGNYDTALIANPALDEDSFAVASMDNLTKYSRSIGWKDKREGEIREQADVTPGSNAPADKITGKWIEVPAGKEDDPLIKANLKGNFAVMELISDAAEKKAFVARLKKIVALEPSAIVFYNPVSDSERIGGRISLGEDAGNITIVRIKRSTYLKINRANLSSMRFTADIFMEETPYNNPTAGKLSYFSSWGPTPDLRIKPEITAPGGGIYSTAEDNKYQNMSGTSMASPQVAGASAVIKQYIREKDIKVENTADFTKLLLMNTAKPVLYKEDTPYFVRQQGSGALDLKNALNTAVVVKAEGTNDDKADGKLEIKEIGEKKFKAKLTLENFGNEAKTYKVHTKAVYEPISNGYRSETPERVDFNQSFEGREVTVAGQSKETLELDFDYSGADEIKINNFIEGFIELDEVAKAGTSVRDISEDDEDFTPEEADGVAAGKSTLTVPFLGFYGDWESEKAIDAFQVKEVGGEKRDVQFYVNKEAESTSSMFMTSATLRLPVVDNTLYFSPSSTYHRDVAVRLAPLRNMEEIEYSVLDENTGKVLRTIGKSLKVRKLNSLRRNRSFNIMPDSWWDGRIDGKLASEDVNYVYQIKAKLNSKTSGGGNTEQIYKYKLKVDNTAPELSDKIELTPVAGKNRIKRLKFKVKDTGSGIEQVYLNSLKFVGEDNKNNSNVPSLPPGVDLTPPGKKKPLAVGNESFTDNKNKPKINGLTEDDLKLGKPKFGKYLLLNFVDTDTKDGKTLPKIIDGKLTVTEDMIPADSTESAQIFVNRNGNRNKEIEIDSCYLADSSHIYITVKDYLSNQRSTAVKTGENENYNSVSFLNFYNSMKDRGVKAYADGNLMSDYKYDTLKKKVDLKLVMPDDSYHISMLYIKEGHSVKYLIRDSRVQAGMRKEFKYSYDKTERAVSFTIDPLKSGKEIVTGFAKGAMPEDVEEKDIKVNLSKAGLDNFKEIKLDNKDVTLGADKTIPTKSGYVKLDLRFKPGVQAVVKGVTLHKKSGGNIVLPLKGAMDLDTGAEGYSFKKGFSVQIHYTLTEDTDIEIVYEGSEADRLGRPFGNDLFEDGYNGKNNTKTKYPVVFLESPALMAVIPSNNDRTVKIEGFIGNVKADDKVKQIEVKLVNKNGKTLGKTITLTGDEITAKQMKYAYGGASPYTGLGYHFSVTLPVHEFCVNIRVEAVTEKGEKASIVRRAFYDLTDPVISYEVVGRELDSESVTIKIHSSDDSLRLKLYNGDSLIDIVDKTNKTMAEGGVTLDKEITIPLKIGQNKINIRAVDLANFKAEKEINIYRTK</sequence>
<evidence type="ECO:0000256" key="2">
    <source>
        <dbReference type="ARBA" id="ARBA00022670"/>
    </source>
</evidence>
<evidence type="ECO:0000313" key="13">
    <source>
        <dbReference type="EMBL" id="ESL02704.1"/>
    </source>
</evidence>
<comment type="caution">
    <text evidence="13">The sequence shown here is derived from an EMBL/GenBank/DDBJ whole genome shotgun (WGS) entry which is preliminary data.</text>
</comment>
<name>V2XKM4_9FIRM</name>
<gene>
    <name evidence="13" type="ORF">GCWU0000282_001574</name>
</gene>
<dbReference type="InterPro" id="IPR000209">
    <property type="entry name" value="Peptidase_S8/S53_dom"/>
</dbReference>
<dbReference type="GO" id="GO:0016020">
    <property type="term" value="C:membrane"/>
    <property type="evidence" value="ECO:0007669"/>
    <property type="project" value="InterPro"/>
</dbReference>
<dbReference type="PANTHER" id="PTHR43806:SF11">
    <property type="entry name" value="CEREVISIN-RELATED"/>
    <property type="match status" value="1"/>
</dbReference>
<dbReference type="PROSITE" id="PS00137">
    <property type="entry name" value="SUBTILASE_HIS"/>
    <property type="match status" value="1"/>
</dbReference>
<dbReference type="CDD" id="cd07475">
    <property type="entry name" value="Peptidases_S8_C5a_Peptidase"/>
    <property type="match status" value="1"/>
</dbReference>
<dbReference type="InterPro" id="IPR010259">
    <property type="entry name" value="S8pro/Inhibitor_I9"/>
</dbReference>
<proteinExistence type="inferred from homology"/>
<evidence type="ECO:0000259" key="11">
    <source>
        <dbReference type="Pfam" id="PF05922"/>
    </source>
</evidence>
<evidence type="ECO:0000313" key="14">
    <source>
        <dbReference type="Proteomes" id="UP000018227"/>
    </source>
</evidence>
<dbReference type="PANTHER" id="PTHR43806">
    <property type="entry name" value="PEPTIDASE S8"/>
    <property type="match status" value="1"/>
</dbReference>
<evidence type="ECO:0000259" key="10">
    <source>
        <dbReference type="Pfam" id="PF00082"/>
    </source>
</evidence>
<dbReference type="InterPro" id="IPR010435">
    <property type="entry name" value="C5a/SBT2-like_Fn3"/>
</dbReference>
<dbReference type="Pfam" id="PF00082">
    <property type="entry name" value="Peptidase_S8"/>
    <property type="match status" value="1"/>
</dbReference>
<dbReference type="InterPro" id="IPR022398">
    <property type="entry name" value="Peptidase_S8_His-AS"/>
</dbReference>
<dbReference type="Proteomes" id="UP000018227">
    <property type="component" value="Unassembled WGS sequence"/>
</dbReference>
<feature type="active site" description="Charge relay system" evidence="6 7">
    <location>
        <position position="596"/>
    </location>
</feature>
<organism evidence="13 14">
    <name type="scientific">Catonella morbi ATCC 51271</name>
    <dbReference type="NCBI Taxonomy" id="592026"/>
    <lineage>
        <taxon>Bacteria</taxon>
        <taxon>Bacillati</taxon>
        <taxon>Bacillota</taxon>
        <taxon>Clostridia</taxon>
        <taxon>Lachnospirales</taxon>
        <taxon>Lachnospiraceae</taxon>
        <taxon>Catonella</taxon>
    </lineage>
</organism>
<protein>
    <recommendedName>
        <fullName evidence="15">Peptidase, S8/S53 family</fullName>
    </recommendedName>
</protein>
<evidence type="ECO:0000256" key="5">
    <source>
        <dbReference type="ARBA" id="ARBA00022825"/>
    </source>
</evidence>
<evidence type="ECO:0000256" key="6">
    <source>
        <dbReference type="PIRSR" id="PIRSR615500-1"/>
    </source>
</evidence>
<dbReference type="STRING" id="592026.GCWU0000282_001574"/>
<keyword evidence="5 7" id="KW-0720">Serine protease</keyword>
<dbReference type="InterPro" id="IPR023828">
    <property type="entry name" value="Peptidase_S8_Ser-AS"/>
</dbReference>
<dbReference type="SUPFAM" id="SSF52743">
    <property type="entry name" value="Subtilisin-like"/>
    <property type="match status" value="1"/>
</dbReference>
<feature type="domain" description="C5a peptidase/Subtilisin-like protease SBT2-like Fn3-like" evidence="12">
    <location>
        <begin position="683"/>
        <end position="779"/>
    </location>
</feature>
<evidence type="ECO:0008006" key="15">
    <source>
        <dbReference type="Google" id="ProtNLM"/>
    </source>
</evidence>
<evidence type="ECO:0000256" key="3">
    <source>
        <dbReference type="ARBA" id="ARBA00022729"/>
    </source>
</evidence>
<keyword evidence="2 7" id="KW-0645">Protease</keyword>
<dbReference type="Pfam" id="PF06280">
    <property type="entry name" value="fn3_5"/>
    <property type="match status" value="1"/>
</dbReference>
<dbReference type="Gene3D" id="3.50.30.30">
    <property type="match status" value="1"/>
</dbReference>
<dbReference type="GO" id="GO:0004252">
    <property type="term" value="F:serine-type endopeptidase activity"/>
    <property type="evidence" value="ECO:0007669"/>
    <property type="project" value="UniProtKB-UniRule"/>
</dbReference>
<keyword evidence="4 7" id="KW-0378">Hydrolase</keyword>
<dbReference type="InterPro" id="IPR034216">
    <property type="entry name" value="C5a_Peptidase"/>
</dbReference>
<feature type="active site" description="Charge relay system" evidence="6 7">
    <location>
        <position position="257"/>
    </location>
</feature>
<dbReference type="InterPro" id="IPR015500">
    <property type="entry name" value="Peptidase_S8_subtilisin-rel"/>
</dbReference>
<evidence type="ECO:0000259" key="12">
    <source>
        <dbReference type="Pfam" id="PF06280"/>
    </source>
</evidence>
<evidence type="ECO:0000256" key="1">
    <source>
        <dbReference type="ARBA" id="ARBA00011073"/>
    </source>
</evidence>
<dbReference type="InterPro" id="IPR050131">
    <property type="entry name" value="Peptidase_S8_subtilisin-like"/>
</dbReference>
<evidence type="ECO:0000256" key="7">
    <source>
        <dbReference type="PROSITE-ProRule" id="PRU01240"/>
    </source>
</evidence>
<evidence type="ECO:0000256" key="9">
    <source>
        <dbReference type="SAM" id="MobiDB-lite"/>
    </source>
</evidence>
<dbReference type="Gene3D" id="2.60.40.1710">
    <property type="entry name" value="Subtilisin-like superfamily"/>
    <property type="match status" value="1"/>
</dbReference>
<comment type="similarity">
    <text evidence="1 7 8">Belongs to the peptidase S8 family.</text>
</comment>
<accession>V2XKM4</accession>
<feature type="domain" description="Inhibitor I9" evidence="11">
    <location>
        <begin position="66"/>
        <end position="158"/>
    </location>
</feature>
<dbReference type="HOGENOM" id="CLU_001293_0_0_9"/>
<dbReference type="eggNOG" id="COG1404">
    <property type="taxonomic scope" value="Bacteria"/>
</dbReference>
<dbReference type="PROSITE" id="PS00138">
    <property type="entry name" value="SUBTILASE_SER"/>
    <property type="match status" value="1"/>
</dbReference>
<dbReference type="PROSITE" id="PS00136">
    <property type="entry name" value="SUBTILASE_ASP"/>
    <property type="match status" value="1"/>
</dbReference>
<dbReference type="GO" id="GO:0006508">
    <property type="term" value="P:proteolysis"/>
    <property type="evidence" value="ECO:0007669"/>
    <property type="project" value="UniProtKB-KW"/>
</dbReference>
<feature type="region of interest" description="Disordered" evidence="9">
    <location>
        <begin position="1035"/>
        <end position="1072"/>
    </location>
</feature>
<dbReference type="Gene3D" id="3.40.50.200">
    <property type="entry name" value="Peptidase S8/S53 domain"/>
    <property type="match status" value="1"/>
</dbReference>
<reference evidence="13 14" key="1">
    <citation type="submission" date="2013-06" db="EMBL/GenBank/DDBJ databases">
        <authorList>
            <person name="Weinstock G."/>
            <person name="Sodergren E."/>
            <person name="Clifton S."/>
            <person name="Fulton L."/>
            <person name="Fulton B."/>
            <person name="Courtney L."/>
            <person name="Fronick C."/>
            <person name="Harrison M."/>
            <person name="Strong C."/>
            <person name="Farmer C."/>
            <person name="Delahaunty K."/>
            <person name="Markovic C."/>
            <person name="Hall O."/>
            <person name="Minx P."/>
            <person name="Tomlinson C."/>
            <person name="Mitreva M."/>
            <person name="Nelson J."/>
            <person name="Hou S."/>
            <person name="Wollam A."/>
            <person name="Pepin K.H."/>
            <person name="Johnson M."/>
            <person name="Bhonagiri V."/>
            <person name="Nash W.E."/>
            <person name="Warren W."/>
            <person name="Chinwalla A."/>
            <person name="Mardis E.R."/>
            <person name="Wilson R.K."/>
        </authorList>
    </citation>
    <scope>NUCLEOTIDE SEQUENCE [LARGE SCALE GENOMIC DNA]</scope>
    <source>
        <strain evidence="13 14">ATCC 51271</strain>
    </source>
</reference>
<dbReference type="PRINTS" id="PR00723">
    <property type="entry name" value="SUBTILISIN"/>
</dbReference>
<dbReference type="RefSeq" id="WP_023354446.1">
    <property type="nucleotide sequence ID" value="NZ_KI535368.1"/>
</dbReference>